<reference evidence="1" key="1">
    <citation type="submission" date="2021-10" db="EMBL/GenBank/DDBJ databases">
        <title>Melipona bicolor Genome sequencing and assembly.</title>
        <authorList>
            <person name="Araujo N.S."/>
            <person name="Arias M.C."/>
        </authorList>
    </citation>
    <scope>NUCLEOTIDE SEQUENCE</scope>
    <source>
        <strain evidence="1">USP_2M_L1-L4_2017</strain>
        <tissue evidence="1">Whole body</tissue>
    </source>
</reference>
<protein>
    <submittedName>
        <fullName evidence="1">Uncharacterized protein</fullName>
    </submittedName>
</protein>
<evidence type="ECO:0000313" key="2">
    <source>
        <dbReference type="Proteomes" id="UP001177670"/>
    </source>
</evidence>
<accession>A0AA40GFN6</accession>
<keyword evidence="2" id="KW-1185">Reference proteome</keyword>
<organism evidence="1 2">
    <name type="scientific">Melipona bicolor</name>
    <dbReference type="NCBI Taxonomy" id="60889"/>
    <lineage>
        <taxon>Eukaryota</taxon>
        <taxon>Metazoa</taxon>
        <taxon>Ecdysozoa</taxon>
        <taxon>Arthropoda</taxon>
        <taxon>Hexapoda</taxon>
        <taxon>Insecta</taxon>
        <taxon>Pterygota</taxon>
        <taxon>Neoptera</taxon>
        <taxon>Endopterygota</taxon>
        <taxon>Hymenoptera</taxon>
        <taxon>Apocrita</taxon>
        <taxon>Aculeata</taxon>
        <taxon>Apoidea</taxon>
        <taxon>Anthophila</taxon>
        <taxon>Apidae</taxon>
        <taxon>Melipona</taxon>
    </lineage>
</organism>
<gene>
    <name evidence="1" type="ORF">K0M31_001519</name>
</gene>
<evidence type="ECO:0000313" key="1">
    <source>
        <dbReference type="EMBL" id="KAK1136991.1"/>
    </source>
</evidence>
<proteinExistence type="predicted"/>
<dbReference type="EMBL" id="JAHYIQ010000001">
    <property type="protein sequence ID" value="KAK1136991.1"/>
    <property type="molecule type" value="Genomic_DNA"/>
</dbReference>
<dbReference type="Proteomes" id="UP001177670">
    <property type="component" value="Unassembled WGS sequence"/>
</dbReference>
<sequence>MTSAVRLSFGGCLVSNRTRHNYVTADARLSPWEKSPTFKMLDGEKQKRRLFSSECGHYGDFIKARCQQA</sequence>
<name>A0AA40GFN6_9HYME</name>
<comment type="caution">
    <text evidence="1">The sequence shown here is derived from an EMBL/GenBank/DDBJ whole genome shotgun (WGS) entry which is preliminary data.</text>
</comment>
<dbReference type="AlphaFoldDB" id="A0AA40GFN6"/>